<name>A0A6J7AM55_9ZZZZ</name>
<sequence>MIKKKRVYGGDDERAEETSQKNTRESNSEARPGPGQDQNPKNDADRADSQDSPAAVPEHDFGNDER</sequence>
<protein>
    <submittedName>
        <fullName evidence="2">Unannotated protein</fullName>
    </submittedName>
</protein>
<feature type="region of interest" description="Disordered" evidence="1">
    <location>
        <begin position="1"/>
        <end position="66"/>
    </location>
</feature>
<feature type="compositionally biased region" description="Basic and acidic residues" evidence="1">
    <location>
        <begin position="57"/>
        <end position="66"/>
    </location>
</feature>
<feature type="compositionally biased region" description="Basic and acidic residues" evidence="1">
    <location>
        <begin position="40"/>
        <end position="49"/>
    </location>
</feature>
<proteinExistence type="predicted"/>
<evidence type="ECO:0000313" key="2">
    <source>
        <dbReference type="EMBL" id="CAB4834036.1"/>
    </source>
</evidence>
<organism evidence="2">
    <name type="scientific">freshwater metagenome</name>
    <dbReference type="NCBI Taxonomy" id="449393"/>
    <lineage>
        <taxon>unclassified sequences</taxon>
        <taxon>metagenomes</taxon>
        <taxon>ecological metagenomes</taxon>
    </lineage>
</organism>
<dbReference type="EMBL" id="CAFABK010000077">
    <property type="protein sequence ID" value="CAB4834036.1"/>
    <property type="molecule type" value="Genomic_DNA"/>
</dbReference>
<reference evidence="2" key="1">
    <citation type="submission" date="2020-05" db="EMBL/GenBank/DDBJ databases">
        <authorList>
            <person name="Chiriac C."/>
            <person name="Salcher M."/>
            <person name="Ghai R."/>
            <person name="Kavagutti S V."/>
        </authorList>
    </citation>
    <scope>NUCLEOTIDE SEQUENCE</scope>
</reference>
<evidence type="ECO:0000256" key="1">
    <source>
        <dbReference type="SAM" id="MobiDB-lite"/>
    </source>
</evidence>
<dbReference type="AlphaFoldDB" id="A0A6J7AM55"/>
<gene>
    <name evidence="2" type="ORF">UFOPK3204_01376</name>
</gene>
<feature type="compositionally biased region" description="Basic and acidic residues" evidence="1">
    <location>
        <begin position="8"/>
        <end position="28"/>
    </location>
</feature>
<accession>A0A6J7AM55</accession>